<dbReference type="Pfam" id="PF25872">
    <property type="entry name" value="HTH_77"/>
    <property type="match status" value="1"/>
</dbReference>
<dbReference type="Gene3D" id="1.10.10.10">
    <property type="entry name" value="Winged helix-like DNA-binding domain superfamily/Winged helix DNA-binding domain"/>
    <property type="match status" value="1"/>
</dbReference>
<dbReference type="Proteomes" id="UP000316184">
    <property type="component" value="Unassembled WGS sequence"/>
</dbReference>
<dbReference type="GO" id="GO:0006355">
    <property type="term" value="P:regulation of DNA-templated transcription"/>
    <property type="evidence" value="ECO:0007669"/>
    <property type="project" value="InterPro"/>
</dbReference>
<dbReference type="InterPro" id="IPR027417">
    <property type="entry name" value="P-loop_NTPase"/>
</dbReference>
<evidence type="ECO:0000259" key="1">
    <source>
        <dbReference type="PROSITE" id="PS50043"/>
    </source>
</evidence>
<protein>
    <submittedName>
        <fullName evidence="2">Putative ATPase</fullName>
    </submittedName>
</protein>
<name>A0A561U808_9PSEU</name>
<dbReference type="PRINTS" id="PR00038">
    <property type="entry name" value="HTHLUXR"/>
</dbReference>
<dbReference type="SUPFAM" id="SSF46894">
    <property type="entry name" value="C-terminal effector domain of the bipartite response regulators"/>
    <property type="match status" value="1"/>
</dbReference>
<dbReference type="InterPro" id="IPR011990">
    <property type="entry name" value="TPR-like_helical_dom_sf"/>
</dbReference>
<dbReference type="Pfam" id="PF00196">
    <property type="entry name" value="GerE"/>
    <property type="match status" value="1"/>
</dbReference>
<sequence length="737" mass="79248">MSESRAGAAPTVGLLEQLGSFVGREDELLALSRFIRDDRLVTVTGAPGAGKTRLAVEAAAAEQRRARHQVVYVELASISDPAQVLSRVEAELAGCEHDGDARLLVLDNCEHVLGGCSRTVNAILSRHPDLRVLATSREPLRLPGEVVHVVNGLPWTSGDDAAVRLFVERAVAVVPGFELTDDNAEDVREICARLDGLPLMIELAALRVRAFPVAEIVRRLGDSASLLTTGWATAAPRHQSLRAAVGWSYDRLAEPERALARTASALSGEFGVEAAATVAAAAGVEATAVPELLAALESKSLLVAVSGSDEARFRMAGSVRHFAREHLADRGEGDRARELLADWIVDATGDFSQHGVMGGETADFFRIEHQHVNQVLTWLRSRGDDRELLLASAADAADLMKGRRPTVCGRAAEALESASAANPYRGVALSTAAVVSGAAGDFERAESFARQAIATSSAAPHDFLTSRMSVMAYFLSACSTDSADLRARLRVTTQLGDTMIMVLCLYASMRSVVADLDLMALRRSSSVIDVLDLVRESGLTGPTRCADFVHGLLLCEQERYEEAEERFSALLDENVTCVFFGFVLTALGKGEYARTLTLLVAAESRGLDESLAGIGWLSERLAKAEVAARAELSESAAEKALAVGSALNGPEAVRFARRESADLAAAPKREGRPLSDREQKIASLVAKGLTNRQIAAQMYLSVRTVETHLRNIRTARGLNTRAHLAAWYSRHYKQQRV</sequence>
<reference evidence="2 3" key="1">
    <citation type="submission" date="2019-06" db="EMBL/GenBank/DDBJ databases">
        <title>Sequencing the genomes of 1000 actinobacteria strains.</title>
        <authorList>
            <person name="Klenk H.-P."/>
        </authorList>
    </citation>
    <scope>NUCLEOTIDE SEQUENCE [LARGE SCALE GENOMIC DNA]</scope>
    <source>
        <strain evidence="2 3">DSM 46699</strain>
    </source>
</reference>
<organism evidence="2 3">
    <name type="scientific">Saccharopolyspora dendranthemae</name>
    <dbReference type="NCBI Taxonomy" id="1181886"/>
    <lineage>
        <taxon>Bacteria</taxon>
        <taxon>Bacillati</taxon>
        <taxon>Actinomycetota</taxon>
        <taxon>Actinomycetes</taxon>
        <taxon>Pseudonocardiales</taxon>
        <taxon>Pseudonocardiaceae</taxon>
        <taxon>Saccharopolyspora</taxon>
    </lineage>
</organism>
<feature type="domain" description="HTH luxR-type" evidence="1">
    <location>
        <begin position="667"/>
        <end position="732"/>
    </location>
</feature>
<dbReference type="PROSITE" id="PS50043">
    <property type="entry name" value="HTH_LUXR_2"/>
    <property type="match status" value="1"/>
</dbReference>
<dbReference type="InterPro" id="IPR016032">
    <property type="entry name" value="Sig_transdc_resp-reg_C-effctor"/>
</dbReference>
<dbReference type="AlphaFoldDB" id="A0A561U808"/>
<evidence type="ECO:0000313" key="2">
    <source>
        <dbReference type="EMBL" id="TWF95496.1"/>
    </source>
</evidence>
<comment type="caution">
    <text evidence="2">The sequence shown here is derived from an EMBL/GenBank/DDBJ whole genome shotgun (WGS) entry which is preliminary data.</text>
</comment>
<accession>A0A561U808</accession>
<proteinExistence type="predicted"/>
<dbReference type="PANTHER" id="PTHR47691">
    <property type="entry name" value="REGULATOR-RELATED"/>
    <property type="match status" value="1"/>
</dbReference>
<dbReference type="InterPro" id="IPR036388">
    <property type="entry name" value="WH-like_DNA-bd_sf"/>
</dbReference>
<dbReference type="Gene3D" id="1.25.40.10">
    <property type="entry name" value="Tetratricopeptide repeat domain"/>
    <property type="match status" value="1"/>
</dbReference>
<dbReference type="InterPro" id="IPR058852">
    <property type="entry name" value="HTH_77"/>
</dbReference>
<dbReference type="CDD" id="cd06170">
    <property type="entry name" value="LuxR_C_like"/>
    <property type="match status" value="1"/>
</dbReference>
<dbReference type="PANTHER" id="PTHR47691:SF3">
    <property type="entry name" value="HTH-TYPE TRANSCRIPTIONAL REGULATOR RV0890C-RELATED"/>
    <property type="match status" value="1"/>
</dbReference>
<dbReference type="EMBL" id="VIWX01000002">
    <property type="protein sequence ID" value="TWF95496.1"/>
    <property type="molecule type" value="Genomic_DNA"/>
</dbReference>
<dbReference type="GO" id="GO:0003677">
    <property type="term" value="F:DNA binding"/>
    <property type="evidence" value="ECO:0007669"/>
    <property type="project" value="InterPro"/>
</dbReference>
<dbReference type="Gene3D" id="3.40.50.300">
    <property type="entry name" value="P-loop containing nucleotide triphosphate hydrolases"/>
    <property type="match status" value="1"/>
</dbReference>
<dbReference type="InterPro" id="IPR000792">
    <property type="entry name" value="Tscrpt_reg_LuxR_C"/>
</dbReference>
<keyword evidence="3" id="KW-1185">Reference proteome</keyword>
<dbReference type="SUPFAM" id="SSF52540">
    <property type="entry name" value="P-loop containing nucleoside triphosphate hydrolases"/>
    <property type="match status" value="1"/>
</dbReference>
<evidence type="ECO:0000313" key="3">
    <source>
        <dbReference type="Proteomes" id="UP000316184"/>
    </source>
</evidence>
<gene>
    <name evidence="2" type="ORF">FHU35_12493</name>
</gene>
<dbReference type="SMART" id="SM00421">
    <property type="entry name" value="HTH_LUXR"/>
    <property type="match status" value="1"/>
</dbReference>